<feature type="signal peptide" evidence="1">
    <location>
        <begin position="1"/>
        <end position="22"/>
    </location>
</feature>
<organism evidence="2 3">
    <name type="scientific">Stenotrophomonas indicatrix</name>
    <dbReference type="NCBI Taxonomy" id="2045451"/>
    <lineage>
        <taxon>Bacteria</taxon>
        <taxon>Pseudomonadati</taxon>
        <taxon>Pseudomonadota</taxon>
        <taxon>Gammaproteobacteria</taxon>
        <taxon>Lysobacterales</taxon>
        <taxon>Lysobacteraceae</taxon>
        <taxon>Stenotrophomonas</taxon>
    </lineage>
</organism>
<name>A0A1W1GVW6_9GAMM</name>
<evidence type="ECO:0008006" key="4">
    <source>
        <dbReference type="Google" id="ProtNLM"/>
    </source>
</evidence>
<reference evidence="3" key="1">
    <citation type="submission" date="2016-10" db="EMBL/GenBank/DDBJ databases">
        <authorList>
            <person name="Varghese N."/>
        </authorList>
    </citation>
    <scope>NUCLEOTIDE SEQUENCE [LARGE SCALE GENOMIC DNA]</scope>
    <source>
        <strain evidence="3">92MFCol6.1</strain>
    </source>
</reference>
<dbReference type="Proteomes" id="UP000191133">
    <property type="component" value="Unassembled WGS sequence"/>
</dbReference>
<dbReference type="InterPro" id="IPR009560">
    <property type="entry name" value="DUF1176"/>
</dbReference>
<dbReference type="Pfam" id="PF06674">
    <property type="entry name" value="DUF1176"/>
    <property type="match status" value="1"/>
</dbReference>
<feature type="chain" id="PRO_5013388883" description="DUF1176 domain-containing protein" evidence="1">
    <location>
        <begin position="23"/>
        <end position="349"/>
    </location>
</feature>
<evidence type="ECO:0000256" key="1">
    <source>
        <dbReference type="SAM" id="SignalP"/>
    </source>
</evidence>
<accession>A0A1W1GVW6</accession>
<evidence type="ECO:0000313" key="2">
    <source>
        <dbReference type="EMBL" id="SLM23500.1"/>
    </source>
</evidence>
<proteinExistence type="predicted"/>
<dbReference type="AlphaFoldDB" id="A0A1W1GVW6"/>
<evidence type="ECO:0000313" key="3">
    <source>
        <dbReference type="Proteomes" id="UP000191133"/>
    </source>
</evidence>
<sequence length="349" mass="36972">MTTLRCPLLALASLTLAPVSFAGTPAQFTFLEQNGHLACDNTGTCRMVAFGPPAALMLGVLIERAAGPDTPVTARLSLADGSDGAPRSPRVHPEGRLRLHVDGADLGDIGPVDALEAGLALAPPHAQALLDALVRGRPVRMTDTAGQAWPLAENGNAALLLKMDEAQGRLHTPGALVGKGLRPESQVPAARVAPRLVPPPLLVEAHDEDAALAERADLLQALLPRAEAGAGCAAASSRYLRIERIDATHVLAMLNCTTGRYIRPAGSWVIRDRTPFAPVPITASTLFPLYPHAVFLEEGFASATDRCGTDRHWAWDGARLVLAATFVGRHCLGAGQRHWQLPTYVTESR</sequence>
<protein>
    <recommendedName>
        <fullName evidence="4">DUF1176 domain-containing protein</fullName>
    </recommendedName>
</protein>
<dbReference type="EMBL" id="FWEU01000001">
    <property type="protein sequence ID" value="SLM23500.1"/>
    <property type="molecule type" value="Genomic_DNA"/>
</dbReference>
<gene>
    <name evidence="2" type="ORF">SAMN04488690_1193</name>
</gene>
<keyword evidence="1" id="KW-0732">Signal</keyword>
<dbReference type="RefSeq" id="WP_170919586.1">
    <property type="nucleotide sequence ID" value="NZ_FWEU01000001.1"/>
</dbReference>